<accession>A0A137NWW0</accession>
<evidence type="ECO:0000313" key="3">
    <source>
        <dbReference type="Proteomes" id="UP000070444"/>
    </source>
</evidence>
<feature type="compositionally biased region" description="Acidic residues" evidence="1">
    <location>
        <begin position="1"/>
        <end position="58"/>
    </location>
</feature>
<proteinExistence type="predicted"/>
<protein>
    <recommendedName>
        <fullName evidence="4">RNI-like protein</fullName>
    </recommendedName>
</protein>
<dbReference type="OrthoDB" id="2095648at2759"/>
<keyword evidence="3" id="KW-1185">Reference proteome</keyword>
<dbReference type="InterPro" id="IPR032675">
    <property type="entry name" value="LRR_dom_sf"/>
</dbReference>
<dbReference type="Gene3D" id="3.80.10.10">
    <property type="entry name" value="Ribonuclease Inhibitor"/>
    <property type="match status" value="1"/>
</dbReference>
<dbReference type="EMBL" id="KQ964658">
    <property type="protein sequence ID" value="KXN67129.1"/>
    <property type="molecule type" value="Genomic_DNA"/>
</dbReference>
<dbReference type="Proteomes" id="UP000070444">
    <property type="component" value="Unassembled WGS sequence"/>
</dbReference>
<evidence type="ECO:0000256" key="1">
    <source>
        <dbReference type="SAM" id="MobiDB-lite"/>
    </source>
</evidence>
<dbReference type="AlphaFoldDB" id="A0A137NWW0"/>
<dbReference type="SUPFAM" id="SSF52058">
    <property type="entry name" value="L domain-like"/>
    <property type="match status" value="1"/>
</dbReference>
<evidence type="ECO:0000313" key="2">
    <source>
        <dbReference type="EMBL" id="KXN67129.1"/>
    </source>
</evidence>
<evidence type="ECO:0008006" key="4">
    <source>
        <dbReference type="Google" id="ProtNLM"/>
    </source>
</evidence>
<feature type="region of interest" description="Disordered" evidence="1">
    <location>
        <begin position="1"/>
        <end position="59"/>
    </location>
</feature>
<gene>
    <name evidence="2" type="ORF">CONCODRAFT_19826</name>
</gene>
<reference evidence="2 3" key="1">
    <citation type="journal article" date="2015" name="Genome Biol. Evol.">
        <title>Phylogenomic analyses indicate that early fungi evolved digesting cell walls of algal ancestors of land plants.</title>
        <authorList>
            <person name="Chang Y."/>
            <person name="Wang S."/>
            <person name="Sekimoto S."/>
            <person name="Aerts A.L."/>
            <person name="Choi C."/>
            <person name="Clum A."/>
            <person name="LaButti K.M."/>
            <person name="Lindquist E.A."/>
            <person name="Yee Ngan C."/>
            <person name="Ohm R.A."/>
            <person name="Salamov A.A."/>
            <person name="Grigoriev I.V."/>
            <person name="Spatafora J.W."/>
            <person name="Berbee M.L."/>
        </authorList>
    </citation>
    <scope>NUCLEOTIDE SEQUENCE [LARGE SCALE GENOMIC DNA]</scope>
    <source>
        <strain evidence="2 3">NRRL 28638</strain>
    </source>
</reference>
<organism evidence="2 3">
    <name type="scientific">Conidiobolus coronatus (strain ATCC 28846 / CBS 209.66 / NRRL 28638)</name>
    <name type="common">Delacroixia coronata</name>
    <dbReference type="NCBI Taxonomy" id="796925"/>
    <lineage>
        <taxon>Eukaryota</taxon>
        <taxon>Fungi</taxon>
        <taxon>Fungi incertae sedis</taxon>
        <taxon>Zoopagomycota</taxon>
        <taxon>Entomophthoromycotina</taxon>
        <taxon>Entomophthoromycetes</taxon>
        <taxon>Entomophthorales</taxon>
        <taxon>Ancylistaceae</taxon>
        <taxon>Conidiobolus</taxon>
    </lineage>
</organism>
<name>A0A137NWW0_CONC2</name>
<sequence length="421" mass="48599">MNNVFDGDDAENGNDGVNEEDELSEGNNTEDDETESENYSDEDEFSSCDDESANDENELGITRKKSVNHSTLYSNQNLLKFKSKIQRYPYKLKIVKALDIIDNGFILELSSKFLNLKHLQISLASISLEDLALSLSKLNSLESFYLQECAIYKSEDTESSELKLPNSLKSLFVHNCEEVGKDLRLDPIKISQQYFELETDAFDLNAQHLPQLEEFSYNQEHFEPTIINQFLALNPQIKSLDIVSESLTNDCLQLLSQSNQIKHLEIEFHDISQSEFDSFTFPPLNSLQSFSVRIAELPSLPIIKLIGERMPNLMELSIDYDPSIEQLLNTLLQNFPKLQTLILLGGDYLEEFSYSIPLHLTNLECIQLPKLDYILLDLEKYEKLKLIKIPFNEEYCDAINQEEFKGWKIISYEKYVHFYKV</sequence>